<feature type="domain" description="Response regulatory" evidence="10">
    <location>
        <begin position="3"/>
        <end position="119"/>
    </location>
</feature>
<dbReference type="InterPro" id="IPR011006">
    <property type="entry name" value="CheY-like_superfamily"/>
</dbReference>
<reference evidence="11" key="2">
    <citation type="journal article" date="2013" name="Biotechnol. Biofuels">
        <title>Mining for hemicellulases in the fungus-growing termite Pseudacanthotermes militaris using functional metagenomics.</title>
        <authorList>
            <person name="Bastien G."/>
            <person name="Arnal G."/>
            <person name="Bozonnet S."/>
            <person name="Laguerre S."/>
            <person name="Ferreira F."/>
            <person name="Faure R."/>
            <person name="Henrissat B."/>
            <person name="Lefevre F."/>
            <person name="Robe P."/>
            <person name="Bouchez O."/>
            <person name="Noirot C."/>
            <person name="Dumon C."/>
            <person name="O'Donohue M."/>
        </authorList>
    </citation>
    <scope>NUCLEOTIDE SEQUENCE</scope>
</reference>
<keyword evidence="7" id="KW-0804">Transcription</keyword>
<feature type="domain" description="HTH araC/xylS-type" evidence="9">
    <location>
        <begin position="405"/>
        <end position="503"/>
    </location>
</feature>
<dbReference type="PROSITE" id="PS50110">
    <property type="entry name" value="RESPONSE_REGULATORY"/>
    <property type="match status" value="1"/>
</dbReference>
<dbReference type="GO" id="GO:0043565">
    <property type="term" value="F:sequence-specific DNA binding"/>
    <property type="evidence" value="ECO:0007669"/>
    <property type="project" value="InterPro"/>
</dbReference>
<name>S0DE77_9ZZZZ</name>
<dbReference type="EMBL" id="HF548310">
    <property type="protein sequence ID" value="CCO21533.1"/>
    <property type="molecule type" value="Genomic_DNA"/>
</dbReference>
<dbReference type="PROSITE" id="PS01124">
    <property type="entry name" value="HTH_ARAC_FAMILY_2"/>
    <property type="match status" value="1"/>
</dbReference>
<dbReference type="InterPro" id="IPR041522">
    <property type="entry name" value="CdaR_GGDEF"/>
</dbReference>
<evidence type="ECO:0000256" key="3">
    <source>
        <dbReference type="ARBA" id="ARBA00022553"/>
    </source>
</evidence>
<dbReference type="GO" id="GO:0005737">
    <property type="term" value="C:cytoplasm"/>
    <property type="evidence" value="ECO:0007669"/>
    <property type="project" value="UniProtKB-SubCell"/>
</dbReference>
<dbReference type="InterPro" id="IPR009057">
    <property type="entry name" value="Homeodomain-like_sf"/>
</dbReference>
<dbReference type="Gene3D" id="3.40.50.2300">
    <property type="match status" value="1"/>
</dbReference>
<comment type="subcellular location">
    <subcellularLocation>
        <location evidence="1">Cytoplasm</location>
    </subcellularLocation>
</comment>
<organism evidence="11">
    <name type="scientific">termite gut metagenome</name>
    <dbReference type="NCBI Taxonomy" id="433724"/>
    <lineage>
        <taxon>unclassified sequences</taxon>
        <taxon>metagenomes</taxon>
        <taxon>organismal metagenomes</taxon>
    </lineage>
</organism>
<evidence type="ECO:0000259" key="9">
    <source>
        <dbReference type="PROSITE" id="PS01124"/>
    </source>
</evidence>
<dbReference type="Pfam" id="PF12833">
    <property type="entry name" value="HTH_18"/>
    <property type="match status" value="1"/>
</dbReference>
<evidence type="ECO:0000256" key="4">
    <source>
        <dbReference type="ARBA" id="ARBA00023012"/>
    </source>
</evidence>
<evidence type="ECO:0000259" key="10">
    <source>
        <dbReference type="PROSITE" id="PS50110"/>
    </source>
</evidence>
<evidence type="ECO:0000256" key="2">
    <source>
        <dbReference type="ARBA" id="ARBA00022490"/>
    </source>
</evidence>
<sequence length="519" mass="57004">MLRLIIADDEKLIRDGLQQLPWSSIGIQLVGNVENGLEALRVIESQKPHILLTDIKMPGMDGFRLLELARKINPGIKGIILTGYSDFSYAQRAIALPVLDYILKPCDSGEVLRTVQQAAKLVLEDQRFQEDHTAHLQLQAEDQLRAVLLGHSDALQHEGIFEMNMAERYFVVLLADCSTGALPAEEAAAGLQATLAAGGPAAPWLLPLDSASFALVCHGPEEAAPRAEAAAFCGAPLAPLAAGGLRVGMSCCVRGPGQLHTAYIQAQKALSMLFSKPRRVFYTYAECAGSAGASPPADSIRQIVKSFEAHDLAGIDRTVDALAAFYLQEEVEERYIKYAVIDLCRVTQHYADRYRGGEPLLDVTVYQDINAARSLADLMSYTKSYLKQTTGAFVKAEPPTQSIEDKACAYLEDHYKENITLMEFSRHVHLSADYLGRVIKKGFGRSFSQLLLDKRLEKACELLANPGIPIGDVADEVGICDQRYFSQLFKKRYSMQPSKYRKELKKGRKAAPGGALETP</sequence>
<dbReference type="CDD" id="cd17536">
    <property type="entry name" value="REC_YesN-like"/>
    <property type="match status" value="1"/>
</dbReference>
<dbReference type="GO" id="GO:0000160">
    <property type="term" value="P:phosphorelay signal transduction system"/>
    <property type="evidence" value="ECO:0007669"/>
    <property type="project" value="UniProtKB-KW"/>
</dbReference>
<dbReference type="PANTHER" id="PTHR42713">
    <property type="entry name" value="HISTIDINE KINASE-RELATED"/>
    <property type="match status" value="1"/>
</dbReference>
<dbReference type="InterPro" id="IPR001789">
    <property type="entry name" value="Sig_transdc_resp-reg_receiver"/>
</dbReference>
<accession>S0DE77</accession>
<dbReference type="SMART" id="SM00448">
    <property type="entry name" value="REC"/>
    <property type="match status" value="1"/>
</dbReference>
<reference evidence="11" key="1">
    <citation type="submission" date="2012-10" db="EMBL/GenBank/DDBJ databases">
        <authorList>
            <person name="Sandrine L."/>
        </authorList>
    </citation>
    <scope>NUCLEOTIDE SEQUENCE</scope>
</reference>
<evidence type="ECO:0000256" key="7">
    <source>
        <dbReference type="ARBA" id="ARBA00023163"/>
    </source>
</evidence>
<dbReference type="Gene3D" id="1.10.10.60">
    <property type="entry name" value="Homeodomain-like"/>
    <property type="match status" value="2"/>
</dbReference>
<dbReference type="Pfam" id="PF17853">
    <property type="entry name" value="GGDEF_2"/>
    <property type="match status" value="1"/>
</dbReference>
<dbReference type="InterPro" id="IPR051552">
    <property type="entry name" value="HptR"/>
</dbReference>
<gene>
    <name evidence="11" type="ORF">BN138_721</name>
</gene>
<feature type="region of interest" description="Disordered" evidence="8">
    <location>
        <begin position="499"/>
        <end position="519"/>
    </location>
</feature>
<keyword evidence="4" id="KW-0902">Two-component regulatory system</keyword>
<dbReference type="AlphaFoldDB" id="S0DE77"/>
<evidence type="ECO:0000256" key="8">
    <source>
        <dbReference type="SAM" id="MobiDB-lite"/>
    </source>
</evidence>
<dbReference type="SUPFAM" id="SSF52172">
    <property type="entry name" value="CheY-like"/>
    <property type="match status" value="1"/>
</dbReference>
<evidence type="ECO:0000256" key="5">
    <source>
        <dbReference type="ARBA" id="ARBA00023015"/>
    </source>
</evidence>
<proteinExistence type="predicted"/>
<dbReference type="Pfam" id="PF00072">
    <property type="entry name" value="Response_reg"/>
    <property type="match status" value="1"/>
</dbReference>
<dbReference type="SUPFAM" id="SSF46689">
    <property type="entry name" value="Homeodomain-like"/>
    <property type="match status" value="1"/>
</dbReference>
<protein>
    <submittedName>
        <fullName evidence="11">Putative transcriptional regulator protein</fullName>
    </submittedName>
</protein>
<evidence type="ECO:0000256" key="1">
    <source>
        <dbReference type="ARBA" id="ARBA00004496"/>
    </source>
</evidence>
<dbReference type="GO" id="GO:0003700">
    <property type="term" value="F:DNA-binding transcription factor activity"/>
    <property type="evidence" value="ECO:0007669"/>
    <property type="project" value="InterPro"/>
</dbReference>
<evidence type="ECO:0000256" key="6">
    <source>
        <dbReference type="ARBA" id="ARBA00023125"/>
    </source>
</evidence>
<dbReference type="PANTHER" id="PTHR42713:SF3">
    <property type="entry name" value="TRANSCRIPTIONAL REGULATORY PROTEIN HPTR"/>
    <property type="match status" value="1"/>
</dbReference>
<dbReference type="InterPro" id="IPR018060">
    <property type="entry name" value="HTH_AraC"/>
</dbReference>
<keyword evidence="5" id="KW-0805">Transcription regulation</keyword>
<keyword evidence="6" id="KW-0238">DNA-binding</keyword>
<dbReference type="SMART" id="SM00342">
    <property type="entry name" value="HTH_ARAC"/>
    <property type="match status" value="1"/>
</dbReference>
<keyword evidence="3" id="KW-0597">Phosphoprotein</keyword>
<evidence type="ECO:0000313" key="11">
    <source>
        <dbReference type="EMBL" id="CCO21533.1"/>
    </source>
</evidence>
<keyword evidence="2" id="KW-0963">Cytoplasm</keyword>